<dbReference type="InterPro" id="IPR025745">
    <property type="entry name" value="Mrr-like_N_dom"/>
</dbReference>
<gene>
    <name evidence="3" type="ORF">Desaf_3458</name>
</gene>
<name>F3YXG5_DESAF</name>
<sequence length="297" mass="33458">MAQISYARIGQFMKAVLAEIDRQGGEARPRDILPAIEPSLNLTDYEKARLDKSGYVRWVSIIRYYSIDCVKAGYLLKAGGKWSITDAGRKALKKSDEEFMLSAARKYRDWKKNKCSTVELAETSEDESGQIVRQAAYDQAVEQAQSEIEEHIFSLGPYEFQQLVSELLTAMGYHVTYIAPPGPDGGIDIIAYSDPLGTTKPRLKIQVKHRRTNKVTVQEVRQLQGILGMDGDMGYFVSSGGYTPDAAREMRAGIKHIEFIDLDKLIQLWCKYYDKVSEPGKALLPLVKLYFLAPTQE</sequence>
<organism evidence="3 4">
    <name type="scientific">Desulfocurvibacter africanus subsp. africanus str. Walvis Bay</name>
    <dbReference type="NCBI Taxonomy" id="690850"/>
    <lineage>
        <taxon>Bacteria</taxon>
        <taxon>Pseudomonadati</taxon>
        <taxon>Thermodesulfobacteriota</taxon>
        <taxon>Desulfovibrionia</taxon>
        <taxon>Desulfovibrionales</taxon>
        <taxon>Desulfovibrionaceae</taxon>
        <taxon>Desulfocurvibacter</taxon>
    </lineage>
</organism>
<feature type="domain" description="Restriction system protein Mrr-like N-terminal" evidence="2">
    <location>
        <begin position="11"/>
        <end position="93"/>
    </location>
</feature>
<dbReference type="PANTHER" id="PTHR30015">
    <property type="entry name" value="MRR RESTRICTION SYSTEM PROTEIN"/>
    <property type="match status" value="1"/>
</dbReference>
<dbReference type="STRING" id="690850.Desaf_3458"/>
<dbReference type="Proteomes" id="UP000007844">
    <property type="component" value="Chromosome"/>
</dbReference>
<dbReference type="PANTHER" id="PTHR30015:SF7">
    <property type="entry name" value="TYPE IV METHYL-DIRECTED RESTRICTION ENZYME ECOKMRR"/>
    <property type="match status" value="1"/>
</dbReference>
<dbReference type="Pfam" id="PF04471">
    <property type="entry name" value="Mrr_cat"/>
    <property type="match status" value="1"/>
</dbReference>
<evidence type="ECO:0000313" key="4">
    <source>
        <dbReference type="Proteomes" id="UP000007844"/>
    </source>
</evidence>
<dbReference type="SUPFAM" id="SSF52980">
    <property type="entry name" value="Restriction endonuclease-like"/>
    <property type="match status" value="1"/>
</dbReference>
<dbReference type="EMBL" id="CP003221">
    <property type="protein sequence ID" value="EGJ51742.1"/>
    <property type="molecule type" value="Genomic_DNA"/>
</dbReference>
<keyword evidence="3" id="KW-0378">Hydrolase</keyword>
<dbReference type="GO" id="GO:0009307">
    <property type="term" value="P:DNA restriction-modification system"/>
    <property type="evidence" value="ECO:0007669"/>
    <property type="project" value="InterPro"/>
</dbReference>
<dbReference type="Pfam" id="PF14338">
    <property type="entry name" value="Mrr_N"/>
    <property type="match status" value="1"/>
</dbReference>
<dbReference type="InterPro" id="IPR052906">
    <property type="entry name" value="Type_IV_Methyl-Rstrct_Enzyme"/>
</dbReference>
<keyword evidence="4" id="KW-1185">Reference proteome</keyword>
<dbReference type="Gene3D" id="3.40.1350.10">
    <property type="match status" value="1"/>
</dbReference>
<dbReference type="InterPro" id="IPR011335">
    <property type="entry name" value="Restrct_endonuc-II-like"/>
</dbReference>
<dbReference type="eggNOG" id="COG4127">
    <property type="taxonomic scope" value="Bacteria"/>
</dbReference>
<keyword evidence="3" id="KW-0540">Nuclease</keyword>
<dbReference type="GO" id="GO:0003677">
    <property type="term" value="F:DNA binding"/>
    <property type="evidence" value="ECO:0007669"/>
    <property type="project" value="InterPro"/>
</dbReference>
<protein>
    <submittedName>
        <fullName evidence="3">Restriction endonuclease</fullName>
    </submittedName>
</protein>
<dbReference type="InterPro" id="IPR011856">
    <property type="entry name" value="tRNA_endonuc-like_dom_sf"/>
</dbReference>
<keyword evidence="3" id="KW-0255">Endonuclease</keyword>
<evidence type="ECO:0000313" key="3">
    <source>
        <dbReference type="EMBL" id="EGJ51742.1"/>
    </source>
</evidence>
<evidence type="ECO:0000259" key="1">
    <source>
        <dbReference type="Pfam" id="PF04471"/>
    </source>
</evidence>
<dbReference type="InterPro" id="IPR007560">
    <property type="entry name" value="Restrct_endonuc_IV_Mrr"/>
</dbReference>
<dbReference type="AlphaFoldDB" id="F3YXG5"/>
<accession>F3YXG5</accession>
<dbReference type="KEGG" id="daf:Desaf_3458"/>
<dbReference type="REBASE" id="38351">
    <property type="entry name" value="DafWBMrr3P"/>
</dbReference>
<dbReference type="HOGENOM" id="CLU_942889_0_0_7"/>
<dbReference type="GO" id="GO:0015666">
    <property type="term" value="F:restriction endodeoxyribonuclease activity"/>
    <property type="evidence" value="ECO:0007669"/>
    <property type="project" value="TreeGrafter"/>
</dbReference>
<dbReference type="RefSeq" id="WP_014261356.1">
    <property type="nucleotide sequence ID" value="NC_016629.1"/>
</dbReference>
<proteinExistence type="predicted"/>
<evidence type="ECO:0000259" key="2">
    <source>
        <dbReference type="Pfam" id="PF14338"/>
    </source>
</evidence>
<reference evidence="3 4" key="1">
    <citation type="journal article" date="2011" name="J. Bacteriol.">
        <title>Genome sequence of the mercury-methylating and pleomorphic Desulfovibrio africanus Strain Walvis Bay.</title>
        <authorList>
            <person name="Brown S.D."/>
            <person name="Wall J.D."/>
            <person name="Kucken A.M."/>
            <person name="Gilmour C.C."/>
            <person name="Podar M."/>
            <person name="Brandt C.C."/>
            <person name="Teshima H."/>
            <person name="Detter J.C."/>
            <person name="Han C.S."/>
            <person name="Land M.L."/>
            <person name="Lucas S."/>
            <person name="Han J."/>
            <person name="Pennacchio L."/>
            <person name="Nolan M."/>
            <person name="Pitluck S."/>
            <person name="Woyke T."/>
            <person name="Goodwin L."/>
            <person name="Palumbo A.V."/>
            <person name="Elias D.A."/>
        </authorList>
    </citation>
    <scope>NUCLEOTIDE SEQUENCE [LARGE SCALE GENOMIC DNA]</scope>
    <source>
        <strain evidence="3 4">Walvis Bay</strain>
    </source>
</reference>
<feature type="domain" description="Restriction endonuclease type IV Mrr" evidence="1">
    <location>
        <begin position="155"/>
        <end position="268"/>
    </location>
</feature>